<gene>
    <name evidence="2" type="primary">hdeD_2</name>
    <name evidence="2" type="ORF">NCTC9073_00679</name>
</gene>
<proteinExistence type="predicted"/>
<reference evidence="2 3" key="1">
    <citation type="submission" date="2018-06" db="EMBL/GenBank/DDBJ databases">
        <authorList>
            <consortium name="Pathogen Informatics"/>
            <person name="Doyle S."/>
        </authorList>
    </citation>
    <scope>NUCLEOTIDE SEQUENCE [LARGE SCALE GENOMIC DNA]</scope>
    <source>
        <strain evidence="2 3">NCTC9073</strain>
    </source>
</reference>
<feature type="transmembrane region" description="Helical" evidence="1">
    <location>
        <begin position="5"/>
        <end position="24"/>
    </location>
</feature>
<keyword evidence="1" id="KW-1133">Transmembrane helix</keyword>
<protein>
    <submittedName>
        <fullName evidence="2">Putative acid resistance protein</fullName>
    </submittedName>
</protein>
<organism evidence="2 3">
    <name type="scientific">Escherichia coli</name>
    <dbReference type="NCBI Taxonomy" id="562"/>
    <lineage>
        <taxon>Bacteria</taxon>
        <taxon>Pseudomonadati</taxon>
        <taxon>Pseudomonadota</taxon>
        <taxon>Gammaproteobacteria</taxon>
        <taxon>Enterobacterales</taxon>
        <taxon>Enterobacteriaceae</taxon>
        <taxon>Escherichia</taxon>
    </lineage>
</organism>
<dbReference type="AlphaFoldDB" id="A0A2X1MSP9"/>
<name>A0A2X1MSP9_ECOLX</name>
<evidence type="ECO:0000256" key="1">
    <source>
        <dbReference type="SAM" id="Phobius"/>
    </source>
</evidence>
<dbReference type="Proteomes" id="UP000250780">
    <property type="component" value="Unassembled WGS sequence"/>
</dbReference>
<keyword evidence="1" id="KW-0472">Membrane</keyword>
<keyword evidence="1" id="KW-0812">Transmembrane</keyword>
<dbReference type="EMBL" id="UASD01000004">
    <property type="protein sequence ID" value="SPX09431.1"/>
    <property type="molecule type" value="Genomic_DNA"/>
</dbReference>
<evidence type="ECO:0000313" key="2">
    <source>
        <dbReference type="EMBL" id="SPX09431.1"/>
    </source>
</evidence>
<feature type="transmembrane region" description="Helical" evidence="1">
    <location>
        <begin position="30"/>
        <end position="56"/>
    </location>
</feature>
<accession>A0A2X1MSP9</accession>
<sequence length="59" mass="6358">MKGSWLQLVIGVLDIVIAWIFLGATPMVSVTLVSTLVGIELIFSAASLFSFASLFVKQQ</sequence>
<evidence type="ECO:0000313" key="3">
    <source>
        <dbReference type="Proteomes" id="UP000250780"/>
    </source>
</evidence>